<evidence type="ECO:0000313" key="1">
    <source>
        <dbReference type="EMBL" id="MBW3092371.1"/>
    </source>
</evidence>
<reference evidence="1 2" key="1">
    <citation type="submission" date="2021-05" db="EMBL/GenBank/DDBJ databases">
        <title>Phylogenetic classification of ten novel species belonging to the genus Bifidobacterium comprising B. colchicus sp. nov., B. abeli sp. nov., B. bicoloris sp. nov., B. guerezis sp. nov., B. rosaliae sp. nov., B. santillanensis sp. nov., B. argentati sp. nov., B. amazzoni sp. nov., B. pluviali sp. nov., and B. pinnaculum sp. nov.</title>
        <authorList>
            <person name="Lugli G.A."/>
            <person name="Ruiz Garcia L."/>
            <person name="Margolles A."/>
            <person name="Ventura M."/>
        </authorList>
    </citation>
    <scope>NUCLEOTIDE SEQUENCE [LARGE SCALE GENOMIC DNA]</scope>
    <source>
        <strain evidence="1 2">82T10</strain>
    </source>
</reference>
<organism evidence="1 2">
    <name type="scientific">Bifidobacterium miconis</name>
    <dbReference type="NCBI Taxonomy" id="2834435"/>
    <lineage>
        <taxon>Bacteria</taxon>
        <taxon>Bacillati</taxon>
        <taxon>Actinomycetota</taxon>
        <taxon>Actinomycetes</taxon>
        <taxon>Bifidobacteriales</taxon>
        <taxon>Bifidobacteriaceae</taxon>
        <taxon>Bifidobacterium</taxon>
    </lineage>
</organism>
<protein>
    <recommendedName>
        <fullName evidence="3">DUF559 domain-containing protein</fullName>
    </recommendedName>
</protein>
<name>A0ABS6WE89_9BIFI</name>
<keyword evidence="2" id="KW-1185">Reference proteome</keyword>
<dbReference type="EMBL" id="JAHBBH010000011">
    <property type="protein sequence ID" value="MBW3092371.1"/>
    <property type="molecule type" value="Genomic_DNA"/>
</dbReference>
<proteinExistence type="predicted"/>
<dbReference type="Proteomes" id="UP000700815">
    <property type="component" value="Unassembled WGS sequence"/>
</dbReference>
<evidence type="ECO:0000313" key="2">
    <source>
        <dbReference type="Proteomes" id="UP000700815"/>
    </source>
</evidence>
<sequence>MTQSLAERRRETVQRCADESARLRQRLLFGMTTSLTLQSIPLPSRCDLDMDALHTTSSTGAKRVRSKAATSVPHVWKHLNGDSSARIRSNVYALDLLHTWAQLSSHVPLDDLVALGDAMLANEERLSLSEFAGFLERIPYFKGKPSCRLALRLMTPNMRSPMESKTMLVLRRHGIPRPEANYTVPGAKFGSGASMTLDLAWPEYLVAVEYDGDHHRTDRRQWRRDKEKRMLLRGQHWMILEITADALSNDVACAEFAFRVARQLAERGLDCDFRLIAMSVEELARSVR</sequence>
<evidence type="ECO:0008006" key="3">
    <source>
        <dbReference type="Google" id="ProtNLM"/>
    </source>
</evidence>
<comment type="caution">
    <text evidence="1">The sequence shown here is derived from an EMBL/GenBank/DDBJ whole genome shotgun (WGS) entry which is preliminary data.</text>
</comment>
<gene>
    <name evidence="1" type="ORF">KIH79_05305</name>
</gene>
<accession>A0ABS6WE89</accession>